<name>A0AAC9PUD3_9PSEU</name>
<dbReference type="KEGG" id="acad:UA74_27840"/>
<feature type="transmembrane region" description="Helical" evidence="1">
    <location>
        <begin position="96"/>
        <end position="121"/>
    </location>
</feature>
<feature type="transmembrane region" description="Helical" evidence="1">
    <location>
        <begin position="133"/>
        <end position="152"/>
    </location>
</feature>
<accession>A0AAC9PUD3</accession>
<dbReference type="EMBL" id="CP016076">
    <property type="protein sequence ID" value="APU17569.1"/>
    <property type="molecule type" value="Genomic_DNA"/>
</dbReference>
<keyword evidence="1" id="KW-0472">Membrane</keyword>
<feature type="transmembrane region" description="Helical" evidence="1">
    <location>
        <begin position="184"/>
        <end position="206"/>
    </location>
</feature>
<dbReference type="Pfam" id="PF20128">
    <property type="entry name" value="DUF6518"/>
    <property type="match status" value="1"/>
</dbReference>
<gene>
    <name evidence="2" type="ORF">UA74_27840</name>
</gene>
<dbReference type="AlphaFoldDB" id="A0AAC9PUD3"/>
<evidence type="ECO:0000313" key="3">
    <source>
        <dbReference type="Proteomes" id="UP000185511"/>
    </source>
</evidence>
<keyword evidence="1" id="KW-1133">Transmembrane helix</keyword>
<organism evidence="2 3">
    <name type="scientific">Actinoalloteichus fjordicus</name>
    <dbReference type="NCBI Taxonomy" id="1612552"/>
    <lineage>
        <taxon>Bacteria</taxon>
        <taxon>Bacillati</taxon>
        <taxon>Actinomycetota</taxon>
        <taxon>Actinomycetes</taxon>
        <taxon>Pseudonocardiales</taxon>
        <taxon>Pseudonocardiaceae</taxon>
        <taxon>Actinoalloteichus</taxon>
    </lineage>
</organism>
<keyword evidence="1" id="KW-0812">Transmembrane</keyword>
<dbReference type="InterPro" id="IPR045393">
    <property type="entry name" value="DUF6518"/>
</dbReference>
<evidence type="ECO:0000256" key="1">
    <source>
        <dbReference type="SAM" id="Phobius"/>
    </source>
</evidence>
<feature type="transmembrane region" description="Helical" evidence="1">
    <location>
        <begin position="46"/>
        <end position="63"/>
    </location>
</feature>
<sequence length="213" mass="21704">MRGIEGQQAPERTRRLLRIGAVAMASLLLGGLTFFAQGWLPESFSSLANSASGWALLTALMVFGARLTGVTASIVGAISFVLLVLGYSLAAQLQGLFYSPVLFGVIGIVAGPFVGIATAWLRSSSQLRAAAGAALLSGIGIGEGVYGLTQVAETTSPVYWIVITVAGAALLAGMTFRRLRELRALAVAVVGTAVVAAAFNVAYLAVGSVGSVG</sequence>
<proteinExistence type="predicted"/>
<evidence type="ECO:0000313" key="2">
    <source>
        <dbReference type="EMBL" id="APU17569.1"/>
    </source>
</evidence>
<feature type="transmembrane region" description="Helical" evidence="1">
    <location>
        <begin position="70"/>
        <end position="90"/>
    </location>
</feature>
<feature type="transmembrane region" description="Helical" evidence="1">
    <location>
        <begin position="158"/>
        <end position="177"/>
    </location>
</feature>
<feature type="transmembrane region" description="Helical" evidence="1">
    <location>
        <begin position="21"/>
        <end position="40"/>
    </location>
</feature>
<keyword evidence="3" id="KW-1185">Reference proteome</keyword>
<protein>
    <submittedName>
        <fullName evidence="2">Uncharacterized protein</fullName>
    </submittedName>
</protein>
<dbReference type="Proteomes" id="UP000185511">
    <property type="component" value="Chromosome"/>
</dbReference>
<reference evidence="3" key="1">
    <citation type="submission" date="2016-06" db="EMBL/GenBank/DDBJ databases">
        <title>Complete genome sequence of Actinoalloteichus fjordicus DSM 46855 (=ADI127-17), type strain of the new species Actinoalloteichus fjordicus.</title>
        <authorList>
            <person name="Ruckert C."/>
            <person name="Nouioui I."/>
            <person name="Willmese J."/>
            <person name="van Wezel G."/>
            <person name="Klenk H.-P."/>
            <person name="Kalinowski J."/>
            <person name="Zotchev S.B."/>
        </authorList>
    </citation>
    <scope>NUCLEOTIDE SEQUENCE [LARGE SCALE GENOMIC DNA]</scope>
    <source>
        <strain evidence="3">ADI127-7</strain>
    </source>
</reference>
<dbReference type="RefSeq" id="WP_075765784.1">
    <property type="nucleotide sequence ID" value="NZ_CP016076.1"/>
</dbReference>